<gene>
    <name evidence="1" type="ORF">CDV31_013144</name>
</gene>
<reference evidence="1 2" key="1">
    <citation type="submission" date="2017-06" db="EMBL/GenBank/DDBJ databases">
        <title>Cmopartive genomic analysis of Ambrosia Fusariam Clade fungi.</title>
        <authorList>
            <person name="Stajich J.E."/>
            <person name="Carrillo J."/>
            <person name="Kijimoto T."/>
            <person name="Eskalen A."/>
            <person name="O'Donnell K."/>
            <person name="Kasson M."/>
        </authorList>
    </citation>
    <scope>NUCLEOTIDE SEQUENCE [LARGE SCALE GENOMIC DNA]</scope>
    <source>
        <strain evidence="1 2">NRRL 20438</strain>
    </source>
</reference>
<accession>A0A428T595</accession>
<protein>
    <submittedName>
        <fullName evidence="1">Uncharacterized protein</fullName>
    </submittedName>
</protein>
<proteinExistence type="predicted"/>
<name>A0A428T595_9HYPO</name>
<sequence>MIKRSREVLCNRGCRVSGGEFAVQACHNAFFGSLDFRKGRSRAKPKPMIIILGEIGLQQGHPNQHHE</sequence>
<keyword evidence="2" id="KW-1185">Reference proteome</keyword>
<dbReference type="EMBL" id="NIZV01000260">
    <property type="protein sequence ID" value="RSL97197.1"/>
    <property type="molecule type" value="Genomic_DNA"/>
</dbReference>
<dbReference type="AlphaFoldDB" id="A0A428T595"/>
<comment type="caution">
    <text evidence="1">The sequence shown here is derived from an EMBL/GenBank/DDBJ whole genome shotgun (WGS) entry which is preliminary data.</text>
</comment>
<dbReference type="Proteomes" id="UP000288429">
    <property type="component" value="Unassembled WGS sequence"/>
</dbReference>
<organism evidence="1 2">
    <name type="scientific">Fusarium ambrosium</name>
    <dbReference type="NCBI Taxonomy" id="131363"/>
    <lineage>
        <taxon>Eukaryota</taxon>
        <taxon>Fungi</taxon>
        <taxon>Dikarya</taxon>
        <taxon>Ascomycota</taxon>
        <taxon>Pezizomycotina</taxon>
        <taxon>Sordariomycetes</taxon>
        <taxon>Hypocreomycetidae</taxon>
        <taxon>Hypocreales</taxon>
        <taxon>Nectriaceae</taxon>
        <taxon>Fusarium</taxon>
        <taxon>Fusarium solani species complex</taxon>
    </lineage>
</organism>
<evidence type="ECO:0000313" key="2">
    <source>
        <dbReference type="Proteomes" id="UP000288429"/>
    </source>
</evidence>
<evidence type="ECO:0000313" key="1">
    <source>
        <dbReference type="EMBL" id="RSL97197.1"/>
    </source>
</evidence>